<evidence type="ECO:0008006" key="4">
    <source>
        <dbReference type="Google" id="ProtNLM"/>
    </source>
</evidence>
<dbReference type="Proteomes" id="UP000812966">
    <property type="component" value="Unassembled WGS sequence"/>
</dbReference>
<dbReference type="SUPFAM" id="SSF89895">
    <property type="entry name" value="FYSH domain"/>
    <property type="match status" value="1"/>
</dbReference>
<protein>
    <recommendedName>
        <fullName evidence="4">Ribosome maturation protein SDO1/SBDS N-terminal domain-containing protein</fullName>
    </recommendedName>
</protein>
<dbReference type="Gene3D" id="3.30.1250.10">
    <property type="entry name" value="Ribosome maturation protein SBDS, N-terminal domain"/>
    <property type="match status" value="1"/>
</dbReference>
<evidence type="ECO:0000313" key="3">
    <source>
        <dbReference type="Proteomes" id="UP000812966"/>
    </source>
</evidence>
<dbReference type="EMBL" id="JABELV010000036">
    <property type="protein sequence ID" value="KAG7562214.1"/>
    <property type="molecule type" value="Genomic_DNA"/>
</dbReference>
<dbReference type="AlphaFoldDB" id="A0A8K0JMT2"/>
<evidence type="ECO:0000313" key="2">
    <source>
        <dbReference type="EMBL" id="KAG7562214.1"/>
    </source>
</evidence>
<evidence type="ECO:0000256" key="1">
    <source>
        <dbReference type="SAM" id="MobiDB-lite"/>
    </source>
</evidence>
<reference evidence="2" key="1">
    <citation type="submission" date="2020-04" db="EMBL/GenBank/DDBJ databases">
        <title>Analysis of mating type loci in Filobasidium floriforme.</title>
        <authorList>
            <person name="Nowrousian M."/>
        </authorList>
    </citation>
    <scope>NUCLEOTIDE SEQUENCE</scope>
    <source>
        <strain evidence="2">CBS 6242</strain>
    </source>
</reference>
<organism evidence="2 3">
    <name type="scientific">Filobasidium floriforme</name>
    <dbReference type="NCBI Taxonomy" id="5210"/>
    <lineage>
        <taxon>Eukaryota</taxon>
        <taxon>Fungi</taxon>
        <taxon>Dikarya</taxon>
        <taxon>Basidiomycota</taxon>
        <taxon>Agaricomycotina</taxon>
        <taxon>Tremellomycetes</taxon>
        <taxon>Filobasidiales</taxon>
        <taxon>Filobasidiaceae</taxon>
        <taxon>Filobasidium</taxon>
    </lineage>
</organism>
<feature type="region of interest" description="Disordered" evidence="1">
    <location>
        <begin position="139"/>
        <end position="166"/>
    </location>
</feature>
<dbReference type="OrthoDB" id="2567806at2759"/>
<feature type="compositionally biased region" description="Polar residues" evidence="1">
    <location>
        <begin position="144"/>
        <end position="157"/>
    </location>
</feature>
<name>A0A8K0JMT2_9TREE</name>
<keyword evidence="3" id="KW-1185">Reference proteome</keyword>
<proteinExistence type="predicted"/>
<gene>
    <name evidence="2" type="ORF">FFLO_02300</name>
</gene>
<comment type="caution">
    <text evidence="2">The sequence shown here is derived from an EMBL/GenBank/DDBJ whole genome shotgun (WGS) entry which is preliminary data.</text>
</comment>
<accession>A0A8K0JMT2</accession>
<dbReference type="InterPro" id="IPR036786">
    <property type="entry name" value="Ribosome_mat_SBDS_N_sf"/>
</dbReference>
<feature type="region of interest" description="Disordered" evidence="1">
    <location>
        <begin position="88"/>
        <end position="119"/>
    </location>
</feature>
<sequence>MGKESNAVVLKPVSGSTKEYCVFIADVDLYNKWYKGEKSIAVTLFIDSFQPFVNESGSTGTWNKPSSGELASDFELYNADGTEVAWAHDETKRPEGGEQIDENQKEVSGAKGRKAKKHQEEDIVNIILARGRLQQIKHIGTGGSAMNPSRGNPTQAGTGAGSGQHR</sequence>